<dbReference type="EMBL" id="KN824310">
    <property type="protein sequence ID" value="KIM25918.1"/>
    <property type="molecule type" value="Genomic_DNA"/>
</dbReference>
<keyword evidence="4" id="KW-1185">Reference proteome</keyword>
<dbReference type="InterPro" id="IPR003615">
    <property type="entry name" value="HNH_nuc"/>
</dbReference>
<feature type="region of interest" description="Disordered" evidence="1">
    <location>
        <begin position="329"/>
        <end position="348"/>
    </location>
</feature>
<dbReference type="STRING" id="933852.A0A0C2WHQ4"/>
<evidence type="ECO:0000313" key="3">
    <source>
        <dbReference type="EMBL" id="KIM25918.1"/>
    </source>
</evidence>
<dbReference type="HOGENOM" id="CLU_738024_0_0_1"/>
<dbReference type="OrthoDB" id="2833246at2759"/>
<organism evidence="3 4">
    <name type="scientific">Serendipita vermifera MAFF 305830</name>
    <dbReference type="NCBI Taxonomy" id="933852"/>
    <lineage>
        <taxon>Eukaryota</taxon>
        <taxon>Fungi</taxon>
        <taxon>Dikarya</taxon>
        <taxon>Basidiomycota</taxon>
        <taxon>Agaricomycotina</taxon>
        <taxon>Agaricomycetes</taxon>
        <taxon>Sebacinales</taxon>
        <taxon>Serendipitaceae</taxon>
        <taxon>Serendipita</taxon>
    </lineage>
</organism>
<proteinExistence type="predicted"/>
<dbReference type="Proteomes" id="UP000054097">
    <property type="component" value="Unassembled WGS sequence"/>
</dbReference>
<gene>
    <name evidence="3" type="ORF">M408DRAFT_25811</name>
</gene>
<evidence type="ECO:0000313" key="4">
    <source>
        <dbReference type="Proteomes" id="UP000054097"/>
    </source>
</evidence>
<reference evidence="3 4" key="1">
    <citation type="submission" date="2014-04" db="EMBL/GenBank/DDBJ databases">
        <authorList>
            <consortium name="DOE Joint Genome Institute"/>
            <person name="Kuo A."/>
            <person name="Zuccaro A."/>
            <person name="Kohler A."/>
            <person name="Nagy L.G."/>
            <person name="Floudas D."/>
            <person name="Copeland A."/>
            <person name="Barry K.W."/>
            <person name="Cichocki N."/>
            <person name="Veneault-Fourrey C."/>
            <person name="LaButti K."/>
            <person name="Lindquist E.A."/>
            <person name="Lipzen A."/>
            <person name="Lundell T."/>
            <person name="Morin E."/>
            <person name="Murat C."/>
            <person name="Sun H."/>
            <person name="Tunlid A."/>
            <person name="Henrissat B."/>
            <person name="Grigoriev I.V."/>
            <person name="Hibbett D.S."/>
            <person name="Martin F."/>
            <person name="Nordberg H.P."/>
            <person name="Cantor M.N."/>
            <person name="Hua S.X."/>
        </authorList>
    </citation>
    <scope>NUCLEOTIDE SEQUENCE [LARGE SCALE GENOMIC DNA]</scope>
    <source>
        <strain evidence="3 4">MAFF 305830</strain>
    </source>
</reference>
<dbReference type="Pfam" id="PF13391">
    <property type="entry name" value="HNH_2"/>
    <property type="match status" value="1"/>
</dbReference>
<reference evidence="4" key="2">
    <citation type="submission" date="2015-01" db="EMBL/GenBank/DDBJ databases">
        <title>Evolutionary Origins and Diversification of the Mycorrhizal Mutualists.</title>
        <authorList>
            <consortium name="DOE Joint Genome Institute"/>
            <consortium name="Mycorrhizal Genomics Consortium"/>
            <person name="Kohler A."/>
            <person name="Kuo A."/>
            <person name="Nagy L.G."/>
            <person name="Floudas D."/>
            <person name="Copeland A."/>
            <person name="Barry K.W."/>
            <person name="Cichocki N."/>
            <person name="Veneault-Fourrey C."/>
            <person name="LaButti K."/>
            <person name="Lindquist E.A."/>
            <person name="Lipzen A."/>
            <person name="Lundell T."/>
            <person name="Morin E."/>
            <person name="Murat C."/>
            <person name="Riley R."/>
            <person name="Ohm R."/>
            <person name="Sun H."/>
            <person name="Tunlid A."/>
            <person name="Henrissat B."/>
            <person name="Grigoriev I.V."/>
            <person name="Hibbett D.S."/>
            <person name="Martin F."/>
        </authorList>
    </citation>
    <scope>NUCLEOTIDE SEQUENCE [LARGE SCALE GENOMIC DNA]</scope>
    <source>
        <strain evidence="4">MAFF 305830</strain>
    </source>
</reference>
<dbReference type="AlphaFoldDB" id="A0A0C2WHQ4"/>
<accession>A0A0C2WHQ4</accession>
<evidence type="ECO:0000259" key="2">
    <source>
        <dbReference type="Pfam" id="PF13391"/>
    </source>
</evidence>
<name>A0A0C2WHQ4_SERVB</name>
<sequence>MEAVDNTPKRNVDFSDWLLKGLYPTITPIPKERTQEVGDKSVDWADVLQCALSNAPDQESFVNELFKTTRVILKSQFKFDKMTVKPKDDQGWTRALEEVAKEPIKGQLHEKIEEFAGVVISLILLSVYKPASGPRPKKKKKKKDEDDIKREASFRSDLLKRDSGTCVVTGVISDSRDYDGRANLYPNQDRGVVEGAHIIPLALAANNVEKENIRSIIATFAGPKFLERFEHDVNDVRNGMILDLNCHKSFDKLQWSIKATQIGVDKYEYKIQRTRPDEGVNAGTSSSLVEHNKVLEFASTAPDPVYCNLHLAVSLVVQAKGLADIFDTWPDEDEESTDPVPGTSKTDEEVALERSDFFKWITSIRSREEVAAGAA</sequence>
<feature type="domain" description="HNH nuclease" evidence="2">
    <location>
        <begin position="166"/>
        <end position="258"/>
    </location>
</feature>
<evidence type="ECO:0000256" key="1">
    <source>
        <dbReference type="SAM" id="MobiDB-lite"/>
    </source>
</evidence>
<protein>
    <recommendedName>
        <fullName evidence="2">HNH nuclease domain-containing protein</fullName>
    </recommendedName>
</protein>